<feature type="domain" description="Pyridoxamine kinase/Phosphomethylpyrimidine kinase" evidence="3">
    <location>
        <begin position="13"/>
        <end position="247"/>
    </location>
</feature>
<dbReference type="EMBL" id="RJVO01000006">
    <property type="protein sequence ID" value="ROH88719.1"/>
    <property type="molecule type" value="Genomic_DNA"/>
</dbReference>
<evidence type="ECO:0000259" key="3">
    <source>
        <dbReference type="Pfam" id="PF08543"/>
    </source>
</evidence>
<dbReference type="AlphaFoldDB" id="A0A3N0V7M1"/>
<dbReference type="SUPFAM" id="SSF53613">
    <property type="entry name" value="Ribokinase-like"/>
    <property type="match status" value="1"/>
</dbReference>
<dbReference type="GO" id="GO:0009228">
    <property type="term" value="P:thiamine biosynthetic process"/>
    <property type="evidence" value="ECO:0007669"/>
    <property type="project" value="InterPro"/>
</dbReference>
<keyword evidence="4" id="KW-0808">Transferase</keyword>
<keyword evidence="4" id="KW-0418">Kinase</keyword>
<dbReference type="PANTHER" id="PTHR20858">
    <property type="entry name" value="PHOSPHOMETHYLPYRIMIDINE KINASE"/>
    <property type="match status" value="1"/>
</dbReference>
<evidence type="ECO:0000313" key="5">
    <source>
        <dbReference type="Proteomes" id="UP000282106"/>
    </source>
</evidence>
<gene>
    <name evidence="4" type="ORF">ED208_12950</name>
</gene>
<dbReference type="EC" id="2.7.1.49" evidence="2"/>
<dbReference type="UniPathway" id="UPA00060">
    <property type="reaction ID" value="UER00138"/>
</dbReference>
<dbReference type="CDD" id="cd01169">
    <property type="entry name" value="HMPP_kinase"/>
    <property type="match status" value="1"/>
</dbReference>
<dbReference type="Proteomes" id="UP000282106">
    <property type="component" value="Unassembled WGS sequence"/>
</dbReference>
<protein>
    <recommendedName>
        <fullName evidence="2">hydroxymethylpyrimidine kinase</fullName>
        <ecNumber evidence="2">2.7.1.49</ecNumber>
    </recommendedName>
</protein>
<accession>A0A3N0V7M1</accession>
<evidence type="ECO:0000256" key="1">
    <source>
        <dbReference type="ARBA" id="ARBA00004948"/>
    </source>
</evidence>
<comment type="pathway">
    <text evidence="1">Cofactor biosynthesis; thiamine diphosphate biosynthesis.</text>
</comment>
<dbReference type="PANTHER" id="PTHR20858:SF17">
    <property type="entry name" value="HYDROXYMETHYLPYRIMIDINE_PHOSPHOMETHYLPYRIMIDINE KINASE THI20-RELATED"/>
    <property type="match status" value="1"/>
</dbReference>
<dbReference type="FunCoup" id="A0A3N0V7M1">
    <property type="interactions" value="487"/>
</dbReference>
<evidence type="ECO:0000256" key="2">
    <source>
        <dbReference type="ARBA" id="ARBA00012135"/>
    </source>
</evidence>
<dbReference type="GO" id="GO:0008902">
    <property type="term" value="F:hydroxymethylpyrimidine kinase activity"/>
    <property type="evidence" value="ECO:0007669"/>
    <property type="project" value="UniProtKB-EC"/>
</dbReference>
<dbReference type="Gene3D" id="3.40.1190.20">
    <property type="match status" value="1"/>
</dbReference>
<name>A0A3N0V7M1_9GAMM</name>
<reference evidence="4 5" key="1">
    <citation type="submission" date="2018-10" db="EMBL/GenBank/DDBJ databases">
        <authorList>
            <person name="Chen W.-M."/>
        </authorList>
    </citation>
    <scope>NUCLEOTIDE SEQUENCE [LARGE SCALE GENOMIC DNA]</scope>
    <source>
        <strain evidence="4 5">THS-13</strain>
    </source>
</reference>
<sequence>MAEPSVLVIAGHDPTGGAGIQADIEAVAAQGVHALSLVTCLTAQDTDNVRRVQPVAPLLLAEQAELLLADCPVAAVKIGLIGDLSQLPWLVDLLRQLAVPVVLDPILRAGGGAELVGRSLAAGLREQLLPLTTVLLPNAVEARRLSGQEDLDQAGAALLALGAANVLITGGDEPETEAVNRWYRPGAPVQEYRWPRLAGRYHGAGCTLASALAARLALGEPLQQALEQAQAYTHRCLRAARAVGQGRLIPRRIGAGA</sequence>
<dbReference type="GO" id="GO:0005829">
    <property type="term" value="C:cytosol"/>
    <property type="evidence" value="ECO:0007669"/>
    <property type="project" value="TreeGrafter"/>
</dbReference>
<comment type="caution">
    <text evidence="4">The sequence shown here is derived from an EMBL/GenBank/DDBJ whole genome shotgun (WGS) entry which is preliminary data.</text>
</comment>
<organism evidence="4 5">
    <name type="scientific">Stagnimonas aquatica</name>
    <dbReference type="NCBI Taxonomy" id="2689987"/>
    <lineage>
        <taxon>Bacteria</taxon>
        <taxon>Pseudomonadati</taxon>
        <taxon>Pseudomonadota</taxon>
        <taxon>Gammaproteobacteria</taxon>
        <taxon>Nevskiales</taxon>
        <taxon>Nevskiaceae</taxon>
        <taxon>Stagnimonas</taxon>
    </lineage>
</organism>
<evidence type="ECO:0000313" key="4">
    <source>
        <dbReference type="EMBL" id="ROH88719.1"/>
    </source>
</evidence>
<dbReference type="RefSeq" id="WP_123212341.1">
    <property type="nucleotide sequence ID" value="NZ_RJVO01000006.1"/>
</dbReference>
<proteinExistence type="predicted"/>
<dbReference type="InParanoid" id="A0A3N0V7M1"/>
<dbReference type="GO" id="GO:0008972">
    <property type="term" value="F:phosphomethylpyrimidine kinase activity"/>
    <property type="evidence" value="ECO:0007669"/>
    <property type="project" value="InterPro"/>
</dbReference>
<dbReference type="Pfam" id="PF08543">
    <property type="entry name" value="Phos_pyr_kin"/>
    <property type="match status" value="1"/>
</dbReference>
<dbReference type="InterPro" id="IPR004399">
    <property type="entry name" value="HMP/HMP-P_kinase_dom"/>
</dbReference>
<dbReference type="GO" id="GO:0009229">
    <property type="term" value="P:thiamine diphosphate biosynthetic process"/>
    <property type="evidence" value="ECO:0007669"/>
    <property type="project" value="UniProtKB-UniPathway"/>
</dbReference>
<dbReference type="InterPro" id="IPR029056">
    <property type="entry name" value="Ribokinase-like"/>
</dbReference>
<dbReference type="InterPro" id="IPR013749">
    <property type="entry name" value="PM/HMP-P_kinase-1"/>
</dbReference>
<keyword evidence="5" id="KW-1185">Reference proteome</keyword>